<evidence type="ECO:0000256" key="2">
    <source>
        <dbReference type="ARBA" id="ARBA00012438"/>
    </source>
</evidence>
<keyword evidence="5" id="KW-0547">Nucleotide-binding</keyword>
<dbReference type="InterPro" id="IPR002545">
    <property type="entry name" value="CheW-lke_dom"/>
</dbReference>
<dbReference type="InterPro" id="IPR037006">
    <property type="entry name" value="CheA-like_homodim_sf"/>
</dbReference>
<dbReference type="CDD" id="cd16916">
    <property type="entry name" value="HATPase_CheA-like"/>
    <property type="match status" value="1"/>
</dbReference>
<dbReference type="SUPFAM" id="SSF47226">
    <property type="entry name" value="Histidine-containing phosphotransfer domain, HPT domain"/>
    <property type="match status" value="1"/>
</dbReference>
<feature type="modified residue" description="Phosphohistidine" evidence="8">
    <location>
        <position position="44"/>
    </location>
</feature>
<dbReference type="Pfam" id="PF02518">
    <property type="entry name" value="HATPase_c"/>
    <property type="match status" value="1"/>
</dbReference>
<dbReference type="GO" id="GO:0005524">
    <property type="term" value="F:ATP binding"/>
    <property type="evidence" value="ECO:0007669"/>
    <property type="project" value="UniProtKB-KW"/>
</dbReference>
<dbReference type="SMART" id="SM00387">
    <property type="entry name" value="HATPase_c"/>
    <property type="match status" value="1"/>
</dbReference>
<dbReference type="InterPro" id="IPR036890">
    <property type="entry name" value="HATPase_C_sf"/>
</dbReference>
<evidence type="ECO:0000259" key="10">
    <source>
        <dbReference type="PROSITE" id="PS50109"/>
    </source>
</evidence>
<keyword evidence="3 8" id="KW-0597">Phosphoprotein</keyword>
<dbReference type="InterPro" id="IPR004105">
    <property type="entry name" value="CheA-like_dim"/>
</dbReference>
<evidence type="ECO:0000259" key="11">
    <source>
        <dbReference type="PROSITE" id="PS50851"/>
    </source>
</evidence>
<evidence type="ECO:0000256" key="9">
    <source>
        <dbReference type="SAM" id="MobiDB-lite"/>
    </source>
</evidence>
<dbReference type="SMART" id="SM00260">
    <property type="entry name" value="CheW"/>
    <property type="match status" value="1"/>
</dbReference>
<dbReference type="Gene3D" id="1.20.120.160">
    <property type="entry name" value="HPT domain"/>
    <property type="match status" value="1"/>
</dbReference>
<feature type="domain" description="Histidine kinase" evidence="10">
    <location>
        <begin position="491"/>
        <end position="772"/>
    </location>
</feature>
<dbReference type="AlphaFoldDB" id="A0A7C3I8K5"/>
<keyword evidence="4" id="KW-0808">Transferase</keyword>
<dbReference type="CDD" id="cd00088">
    <property type="entry name" value="HPT"/>
    <property type="match status" value="1"/>
</dbReference>
<organism evidence="13">
    <name type="scientific">Gracilinema caldarium</name>
    <dbReference type="NCBI Taxonomy" id="215591"/>
    <lineage>
        <taxon>Bacteria</taxon>
        <taxon>Pseudomonadati</taxon>
        <taxon>Spirochaetota</taxon>
        <taxon>Spirochaetia</taxon>
        <taxon>Spirochaetales</taxon>
        <taxon>Breznakiellaceae</taxon>
        <taxon>Gracilinema</taxon>
    </lineage>
</organism>
<dbReference type="InterPro" id="IPR036061">
    <property type="entry name" value="CheW-like_dom_sf"/>
</dbReference>
<feature type="domain" description="HPt" evidence="12">
    <location>
        <begin position="1"/>
        <end position="101"/>
    </location>
</feature>
<dbReference type="InterPro" id="IPR005467">
    <property type="entry name" value="His_kinase_dom"/>
</dbReference>
<dbReference type="SMART" id="SM01231">
    <property type="entry name" value="H-kinase_dim"/>
    <property type="match status" value="1"/>
</dbReference>
<dbReference type="PRINTS" id="PR00344">
    <property type="entry name" value="BCTRLSENSOR"/>
</dbReference>
<dbReference type="SMART" id="SM00073">
    <property type="entry name" value="HPT"/>
    <property type="match status" value="1"/>
</dbReference>
<dbReference type="InterPro" id="IPR036097">
    <property type="entry name" value="HisK_dim/P_sf"/>
</dbReference>
<sequence>MNELLALFISESRDNLQKIGEDILAYEKDHANTNIILELFRIVHTLKGNSGLFSFPDMTRVLHASEDLMIAVRDKKIPFSQEIADTLLDAMDFVGTLLDDIAAHDQLTVNYTEAANAHIQKIQSIKDGAIGVSQVAVPAKPKTIQVPARTPLSIPFTSISISDTITEQEAQNLFIEAIQGKCTLHLVIYTPEEECFYKGEDPFYQIMQTPKAIWGTAYPRGTLPDLKELDFYRCTLDFYCVSSADKNDLTHHFRYIPEQVRIEPISPYCLVAFHGEPNGGPVYGDFVTEAIKYLEAGDLESLKFSAQTLLNFSSPNLWISSALRWLLLLIDKIPQDRSAIKQVLEAINSFKNPLFPLFNDAEEPAEISQEPAVIAPSQNDKEVEKPRELVKQTDRRSVIQDIIKTQLKIIGQHLNRPGTEGQMSACFFAIKGCLTAIQCKELDLFERLAQQVLNTKQLGALVSWLETIVGPLPGIDTLQKSQHAQNSEKPQYAHPQVQPAAVAPSVPKETTHEESVQFLKVDQSKIDHLMDLIGELVVSKNALPYLAGRAEKIYGVRELSKELKGQFAVINRIAESLQDAIMKVRMVPVGVVFQRFPRLVRDLSRKLNKEVELVLEGQDTEVDKAIVEALGEPLIHLVRNAIDHGIESTEVRTQKGKSPKGTILLRAYQETNHIVVEVQDDGKGMDGAVLKQKAFEKGLISEEQLHSLSEQEALNLIFISGFSTAAVATDISGRGVGMDAVKSMVDKIGGTIELQTVLGKGTTFRLNLPVTMAITNVMVIQTNKQLFGIPMSMVVETLRFPREHITIIKNHATIVLRNRVVPVFSLNKLLGLVVPPLTNEDDEYALVVVHYNGEQVALIVDGFAEVVDIILKPLEGTMASLKVYEGTAILGDGSVLLVLDVQELLYAHSI</sequence>
<keyword evidence="6" id="KW-0418">Kinase</keyword>
<dbReference type="PROSITE" id="PS50851">
    <property type="entry name" value="CHEW"/>
    <property type="match status" value="1"/>
</dbReference>
<dbReference type="EC" id="2.7.13.3" evidence="2"/>
<evidence type="ECO:0000313" key="13">
    <source>
        <dbReference type="EMBL" id="HFH30522.1"/>
    </source>
</evidence>
<feature type="domain" description="CheW-like" evidence="11">
    <location>
        <begin position="774"/>
        <end position="910"/>
    </location>
</feature>
<dbReference type="SUPFAM" id="SSF50341">
    <property type="entry name" value="CheW-like"/>
    <property type="match status" value="1"/>
</dbReference>
<dbReference type="Pfam" id="PF01584">
    <property type="entry name" value="CheW"/>
    <property type="match status" value="1"/>
</dbReference>
<name>A0A7C3I8K5_9SPIR</name>
<evidence type="ECO:0000259" key="12">
    <source>
        <dbReference type="PROSITE" id="PS50894"/>
    </source>
</evidence>
<dbReference type="Pfam" id="PF01627">
    <property type="entry name" value="Hpt"/>
    <property type="match status" value="1"/>
</dbReference>
<dbReference type="PANTHER" id="PTHR43395">
    <property type="entry name" value="SENSOR HISTIDINE KINASE CHEA"/>
    <property type="match status" value="1"/>
</dbReference>
<dbReference type="Gene3D" id="1.10.287.560">
    <property type="entry name" value="Histidine kinase CheA-like, homodimeric domain"/>
    <property type="match status" value="1"/>
</dbReference>
<dbReference type="InterPro" id="IPR036641">
    <property type="entry name" value="HPT_dom_sf"/>
</dbReference>
<dbReference type="GO" id="GO:0006935">
    <property type="term" value="P:chemotaxis"/>
    <property type="evidence" value="ECO:0007669"/>
    <property type="project" value="InterPro"/>
</dbReference>
<feature type="compositionally biased region" description="Low complexity" evidence="9">
    <location>
        <begin position="490"/>
        <end position="506"/>
    </location>
</feature>
<comment type="catalytic activity">
    <reaction evidence="1">
        <text>ATP + protein L-histidine = ADP + protein N-phospho-L-histidine.</text>
        <dbReference type="EC" id="2.7.13.3"/>
    </reaction>
</comment>
<evidence type="ECO:0000256" key="3">
    <source>
        <dbReference type="ARBA" id="ARBA00022553"/>
    </source>
</evidence>
<dbReference type="InterPro" id="IPR051315">
    <property type="entry name" value="Bact_Chemotaxis_CheA"/>
</dbReference>
<evidence type="ECO:0000256" key="1">
    <source>
        <dbReference type="ARBA" id="ARBA00000085"/>
    </source>
</evidence>
<feature type="compositionally biased region" description="Polar residues" evidence="9">
    <location>
        <begin position="480"/>
        <end position="489"/>
    </location>
</feature>
<protein>
    <recommendedName>
        <fullName evidence="2">histidine kinase</fullName>
        <ecNumber evidence="2">2.7.13.3</ecNumber>
    </recommendedName>
</protein>
<dbReference type="InterPro" id="IPR008207">
    <property type="entry name" value="Sig_transdc_His_kin_Hpt_dom"/>
</dbReference>
<comment type="caution">
    <text evidence="13">The sequence shown here is derived from an EMBL/GenBank/DDBJ whole genome shotgun (WGS) entry which is preliminary data.</text>
</comment>
<dbReference type="PROSITE" id="PS50109">
    <property type="entry name" value="HIS_KIN"/>
    <property type="match status" value="1"/>
</dbReference>
<dbReference type="InterPro" id="IPR004358">
    <property type="entry name" value="Sig_transdc_His_kin-like_C"/>
</dbReference>
<accession>A0A7C3I8K5</accession>
<dbReference type="Gene3D" id="3.30.565.10">
    <property type="entry name" value="Histidine kinase-like ATPase, C-terminal domain"/>
    <property type="match status" value="1"/>
</dbReference>
<dbReference type="Gene3D" id="2.30.30.40">
    <property type="entry name" value="SH3 Domains"/>
    <property type="match status" value="1"/>
</dbReference>
<evidence type="ECO:0000256" key="8">
    <source>
        <dbReference type="PROSITE-ProRule" id="PRU00110"/>
    </source>
</evidence>
<keyword evidence="7" id="KW-0067">ATP-binding</keyword>
<evidence type="ECO:0000256" key="6">
    <source>
        <dbReference type="ARBA" id="ARBA00022777"/>
    </source>
</evidence>
<reference evidence="13" key="1">
    <citation type="journal article" date="2020" name="mSystems">
        <title>Genome- and Community-Level Interaction Insights into Carbon Utilization and Element Cycling Functions of Hydrothermarchaeota in Hydrothermal Sediment.</title>
        <authorList>
            <person name="Zhou Z."/>
            <person name="Liu Y."/>
            <person name="Xu W."/>
            <person name="Pan J."/>
            <person name="Luo Z.H."/>
            <person name="Li M."/>
        </authorList>
    </citation>
    <scope>NUCLEOTIDE SEQUENCE [LARGE SCALE GENOMIC DNA]</scope>
    <source>
        <strain evidence="13">SpSt-503</strain>
    </source>
</reference>
<evidence type="ECO:0000256" key="4">
    <source>
        <dbReference type="ARBA" id="ARBA00022679"/>
    </source>
</evidence>
<evidence type="ECO:0000256" key="5">
    <source>
        <dbReference type="ARBA" id="ARBA00022741"/>
    </source>
</evidence>
<evidence type="ECO:0000256" key="7">
    <source>
        <dbReference type="ARBA" id="ARBA00022840"/>
    </source>
</evidence>
<dbReference type="PROSITE" id="PS50894">
    <property type="entry name" value="HPT"/>
    <property type="match status" value="1"/>
</dbReference>
<dbReference type="SUPFAM" id="SSF55874">
    <property type="entry name" value="ATPase domain of HSP90 chaperone/DNA topoisomerase II/histidine kinase"/>
    <property type="match status" value="1"/>
</dbReference>
<feature type="region of interest" description="Disordered" evidence="9">
    <location>
        <begin position="480"/>
        <end position="506"/>
    </location>
</feature>
<dbReference type="InterPro" id="IPR003594">
    <property type="entry name" value="HATPase_dom"/>
</dbReference>
<dbReference type="FunFam" id="3.30.565.10:FF:000016">
    <property type="entry name" value="Chemotaxis protein CheA, putative"/>
    <property type="match status" value="1"/>
</dbReference>
<dbReference type="Pfam" id="PF02895">
    <property type="entry name" value="H-kinase_dim"/>
    <property type="match status" value="1"/>
</dbReference>
<dbReference type="SUPFAM" id="SSF47384">
    <property type="entry name" value="Homodimeric domain of signal transducing histidine kinase"/>
    <property type="match status" value="1"/>
</dbReference>
<dbReference type="GO" id="GO:0000155">
    <property type="term" value="F:phosphorelay sensor kinase activity"/>
    <property type="evidence" value="ECO:0007669"/>
    <property type="project" value="InterPro"/>
</dbReference>
<dbReference type="EMBL" id="DSVL01000418">
    <property type="protein sequence ID" value="HFH30522.1"/>
    <property type="molecule type" value="Genomic_DNA"/>
</dbReference>
<gene>
    <name evidence="13" type="ORF">ENS59_13620</name>
</gene>
<dbReference type="PANTHER" id="PTHR43395:SF1">
    <property type="entry name" value="CHEMOTAXIS PROTEIN CHEA"/>
    <property type="match status" value="1"/>
</dbReference>
<dbReference type="GO" id="GO:0005737">
    <property type="term" value="C:cytoplasm"/>
    <property type="evidence" value="ECO:0007669"/>
    <property type="project" value="InterPro"/>
</dbReference>
<proteinExistence type="predicted"/>